<keyword evidence="2" id="KW-1185">Reference proteome</keyword>
<evidence type="ECO:0000313" key="1">
    <source>
        <dbReference type="EMBL" id="KAJ6999266.1"/>
    </source>
</evidence>
<proteinExistence type="predicted"/>
<gene>
    <name evidence="1" type="ORF">NC653_010068</name>
</gene>
<organism evidence="1 2">
    <name type="scientific">Populus alba x Populus x berolinensis</name>
    <dbReference type="NCBI Taxonomy" id="444605"/>
    <lineage>
        <taxon>Eukaryota</taxon>
        <taxon>Viridiplantae</taxon>
        <taxon>Streptophyta</taxon>
        <taxon>Embryophyta</taxon>
        <taxon>Tracheophyta</taxon>
        <taxon>Spermatophyta</taxon>
        <taxon>Magnoliopsida</taxon>
        <taxon>eudicotyledons</taxon>
        <taxon>Gunneridae</taxon>
        <taxon>Pentapetalae</taxon>
        <taxon>rosids</taxon>
        <taxon>fabids</taxon>
        <taxon>Malpighiales</taxon>
        <taxon>Salicaceae</taxon>
        <taxon>Saliceae</taxon>
        <taxon>Populus</taxon>
    </lineage>
</organism>
<dbReference type="Proteomes" id="UP001164929">
    <property type="component" value="Chromosome 4"/>
</dbReference>
<name>A0AAD6QYX3_9ROSI</name>
<dbReference type="AlphaFoldDB" id="A0AAD6QYX3"/>
<reference evidence="1 2" key="1">
    <citation type="journal article" date="2023" name="Mol. Ecol. Resour.">
        <title>Chromosome-level genome assembly of a triploid poplar Populus alba 'Berolinensis'.</title>
        <authorList>
            <person name="Chen S."/>
            <person name="Yu Y."/>
            <person name="Wang X."/>
            <person name="Wang S."/>
            <person name="Zhang T."/>
            <person name="Zhou Y."/>
            <person name="He R."/>
            <person name="Meng N."/>
            <person name="Wang Y."/>
            <person name="Liu W."/>
            <person name="Liu Z."/>
            <person name="Liu J."/>
            <person name="Guo Q."/>
            <person name="Huang H."/>
            <person name="Sederoff R.R."/>
            <person name="Wang G."/>
            <person name="Qu G."/>
            <person name="Chen S."/>
        </authorList>
    </citation>
    <scope>NUCLEOTIDE SEQUENCE [LARGE SCALE GENOMIC DNA]</scope>
    <source>
        <strain evidence="1">SC-2020</strain>
    </source>
</reference>
<protein>
    <submittedName>
        <fullName evidence="1">Uncharacterized protein</fullName>
    </submittedName>
</protein>
<sequence length="46" mass="5231">MLLDFFFMNSNCTNNSLYAVRGDSEQSWKVTAVVAFSCIKGNMSRF</sequence>
<evidence type="ECO:0000313" key="2">
    <source>
        <dbReference type="Proteomes" id="UP001164929"/>
    </source>
</evidence>
<dbReference type="EMBL" id="JAQIZT010000004">
    <property type="protein sequence ID" value="KAJ6999266.1"/>
    <property type="molecule type" value="Genomic_DNA"/>
</dbReference>
<accession>A0AAD6QYX3</accession>
<comment type="caution">
    <text evidence="1">The sequence shown here is derived from an EMBL/GenBank/DDBJ whole genome shotgun (WGS) entry which is preliminary data.</text>
</comment>